<dbReference type="InterPro" id="IPR016208">
    <property type="entry name" value="Ald_Oxase/xanthine_DH-like"/>
</dbReference>
<dbReference type="SUPFAM" id="SSF54665">
    <property type="entry name" value="CO dehydrogenase molybdoprotein N-domain-like"/>
    <property type="match status" value="1"/>
</dbReference>
<evidence type="ECO:0000313" key="6">
    <source>
        <dbReference type="Proteomes" id="UP000256485"/>
    </source>
</evidence>
<dbReference type="RefSeq" id="WP_115849917.1">
    <property type="nucleotide sequence ID" value="NZ_QTUC01000001.1"/>
</dbReference>
<dbReference type="InterPro" id="IPR008274">
    <property type="entry name" value="AldOxase/xan_DH_MoCoBD1"/>
</dbReference>
<dbReference type="GO" id="GO:0016491">
    <property type="term" value="F:oxidoreductase activity"/>
    <property type="evidence" value="ECO:0007669"/>
    <property type="project" value="UniProtKB-KW"/>
</dbReference>
<accession>A0A3D9V368</accession>
<keyword evidence="1" id="KW-0500">Molybdenum</keyword>
<dbReference type="InterPro" id="IPR037165">
    <property type="entry name" value="AldOxase/xan_DH_Mopterin-bd_sf"/>
</dbReference>
<feature type="compositionally biased region" description="Basic and acidic residues" evidence="3">
    <location>
        <begin position="444"/>
        <end position="457"/>
    </location>
</feature>
<dbReference type="SUPFAM" id="SSF56003">
    <property type="entry name" value="Molybdenum cofactor-binding domain"/>
    <property type="match status" value="2"/>
</dbReference>
<sequence length="791" mass="83798">MTGLSASSVTLPVADAERQYLDATRRGEDLAPPGTLHLAILRSPYAHARLARVDVEGARDCPGVVAVHTGAELAEEWTTVPFPAEPGPPVPAELRVPPRLPIAVDTVRFVGEPVAVVAATSGYAAVDALDAIEIDYEPLPPIRDVEEALAPDAPSVHDSAPGNRCFLHRQAHGHYESAREHADVVLARQLRHPWPLATDDPPPSVVVDVDDAHGTYTVWSDTRDPDQVRDVLAHITGVPVTGLRVLTPGPVGTRDPAAEPYAEDAVALLLARKLGRPTTWSATGGEARPRDARHDDLVQEVEICARRDGTILGLRLHQLVAVGAYLSPVSPRGLGFAELGPYLVDAHELRCTGVFTTTPPTTRLGPDTAAATFAIERIIDELAAELGLDPVVLRRRNWAEPRFDAVTTRALELVDYDELRRRRRDQESSAVRLGIGLTTTTRRRPTDARRQSSERPEGPSASVRVLPTGRVEVVTAAAAFGHGHLATFARVVADTLEVPLQDVRVVPADTPHSPAPGSASDARMLVLGGMAVLRASERVIEGARSAAARTLGCRLEELRYGRGAFHTRRAPHRSVSLRALATTPLTGHGVAPDVATDKEPVDADHTTGDVHAAHVAAVEVDTETGVVDVLTYAVVDDTDTPLGLTAVRDGVILGIGRALVGTSGQDAESPADLRCCGPPGIVEGPAATARPAVPEPLAERLGGEAPPEVGSGRPNPVLLEEADQRRAAALTAVPAVVNAVADALRPLGVRDLVPPCTPDRVWRAIQAARADQSPSPVPGRGETEGEVGDRP</sequence>
<proteinExistence type="predicted"/>
<dbReference type="AlphaFoldDB" id="A0A3D9V368"/>
<comment type="caution">
    <text evidence="5">The sequence shown here is derived from an EMBL/GenBank/DDBJ whole genome shotgun (WGS) entry which is preliminary data.</text>
</comment>
<evidence type="ECO:0000256" key="1">
    <source>
        <dbReference type="ARBA" id="ARBA00022505"/>
    </source>
</evidence>
<protein>
    <submittedName>
        <fullName evidence="5">Carbon-monoxide dehydrogenase large subunit</fullName>
    </submittedName>
</protein>
<dbReference type="OrthoDB" id="9758509at2"/>
<evidence type="ECO:0000256" key="2">
    <source>
        <dbReference type="ARBA" id="ARBA00023002"/>
    </source>
</evidence>
<keyword evidence="2" id="KW-0560">Oxidoreductase</keyword>
<dbReference type="Pfam" id="PF01315">
    <property type="entry name" value="Ald_Xan_dh_C"/>
    <property type="match status" value="1"/>
</dbReference>
<dbReference type="PANTHER" id="PTHR11908">
    <property type="entry name" value="XANTHINE DEHYDROGENASE"/>
    <property type="match status" value="1"/>
</dbReference>
<feature type="region of interest" description="Disordered" evidence="3">
    <location>
        <begin position="430"/>
        <end position="464"/>
    </location>
</feature>
<evidence type="ECO:0000313" key="5">
    <source>
        <dbReference type="EMBL" id="REF36252.1"/>
    </source>
</evidence>
<feature type="domain" description="Aldehyde oxidase/xanthine dehydrogenase a/b hammerhead" evidence="4">
    <location>
        <begin position="26"/>
        <end position="140"/>
    </location>
</feature>
<dbReference type="GO" id="GO:0005506">
    <property type="term" value="F:iron ion binding"/>
    <property type="evidence" value="ECO:0007669"/>
    <property type="project" value="InterPro"/>
</dbReference>
<name>A0A3D9V368_THECX</name>
<feature type="compositionally biased region" description="Basic and acidic residues" evidence="3">
    <location>
        <begin position="781"/>
        <end position="791"/>
    </location>
</feature>
<dbReference type="InterPro" id="IPR000674">
    <property type="entry name" value="Ald_Oxase/Xan_DH_a/b"/>
</dbReference>
<dbReference type="Gene3D" id="3.90.1170.50">
    <property type="entry name" value="Aldehyde oxidase/xanthine dehydrogenase, a/b hammerhead"/>
    <property type="match status" value="1"/>
</dbReference>
<evidence type="ECO:0000259" key="4">
    <source>
        <dbReference type="SMART" id="SM01008"/>
    </source>
</evidence>
<dbReference type="EMBL" id="QTUC01000001">
    <property type="protein sequence ID" value="REF36252.1"/>
    <property type="molecule type" value="Genomic_DNA"/>
</dbReference>
<evidence type="ECO:0000256" key="3">
    <source>
        <dbReference type="SAM" id="MobiDB-lite"/>
    </source>
</evidence>
<dbReference type="SMART" id="SM01008">
    <property type="entry name" value="Ald_Xan_dh_C"/>
    <property type="match status" value="1"/>
</dbReference>
<organism evidence="5 6">
    <name type="scientific">Thermasporomyces composti</name>
    <dbReference type="NCBI Taxonomy" id="696763"/>
    <lineage>
        <taxon>Bacteria</taxon>
        <taxon>Bacillati</taxon>
        <taxon>Actinomycetota</taxon>
        <taxon>Actinomycetes</taxon>
        <taxon>Propionibacteriales</taxon>
        <taxon>Nocardioidaceae</taxon>
        <taxon>Thermasporomyces</taxon>
    </lineage>
</organism>
<feature type="region of interest" description="Disordered" evidence="3">
    <location>
        <begin position="766"/>
        <end position="791"/>
    </location>
</feature>
<reference evidence="5 6" key="1">
    <citation type="submission" date="2018-08" db="EMBL/GenBank/DDBJ databases">
        <title>Sequencing the genomes of 1000 actinobacteria strains.</title>
        <authorList>
            <person name="Klenk H.-P."/>
        </authorList>
    </citation>
    <scope>NUCLEOTIDE SEQUENCE [LARGE SCALE GENOMIC DNA]</scope>
    <source>
        <strain evidence="5 6">DSM 22891</strain>
    </source>
</reference>
<gene>
    <name evidence="5" type="ORF">DFJ64_1658</name>
</gene>
<dbReference type="Pfam" id="PF02738">
    <property type="entry name" value="MoCoBD_1"/>
    <property type="match status" value="1"/>
</dbReference>
<dbReference type="InterPro" id="IPR036856">
    <property type="entry name" value="Ald_Oxase/Xan_DH_a/b_sf"/>
</dbReference>
<dbReference type="InterPro" id="IPR046867">
    <property type="entry name" value="AldOxase/xan_DH_MoCoBD2"/>
</dbReference>
<keyword evidence="6" id="KW-1185">Reference proteome</keyword>
<dbReference type="Pfam" id="PF20256">
    <property type="entry name" value="MoCoBD_2"/>
    <property type="match status" value="1"/>
</dbReference>
<dbReference type="PANTHER" id="PTHR11908:SF132">
    <property type="entry name" value="ALDEHYDE OXIDASE 1-RELATED"/>
    <property type="match status" value="1"/>
</dbReference>
<dbReference type="Proteomes" id="UP000256485">
    <property type="component" value="Unassembled WGS sequence"/>
</dbReference>
<dbReference type="Gene3D" id="3.30.365.10">
    <property type="entry name" value="Aldehyde oxidase/xanthine dehydrogenase, molybdopterin binding domain"/>
    <property type="match status" value="5"/>
</dbReference>